<evidence type="ECO:0000256" key="1">
    <source>
        <dbReference type="ARBA" id="ARBA00022729"/>
    </source>
</evidence>
<dbReference type="InterPro" id="IPR008966">
    <property type="entry name" value="Adhesion_dom_sf"/>
</dbReference>
<geneLocation type="plasmid" evidence="2 3">
    <name>pAA-EA11</name>
</geneLocation>
<protein>
    <submittedName>
        <fullName evidence="2">Protein Agg3B, putative invasin</fullName>
    </submittedName>
</protein>
<gene>
    <name evidence="2" type="ordered locus">O3K_26202</name>
</gene>
<dbReference type="KEGG" id="esl:O3K_26202"/>
<dbReference type="HOGENOM" id="CLU_142262_0_0_6"/>
<dbReference type="InterPro" id="IPR008394">
    <property type="entry name" value="AfaD"/>
</dbReference>
<dbReference type="EMBL" id="CP003291">
    <property type="protein sequence ID" value="AFS77027.1"/>
    <property type="molecule type" value="Genomic_DNA"/>
</dbReference>
<evidence type="ECO:0000313" key="3">
    <source>
        <dbReference type="Proteomes" id="UP000006167"/>
    </source>
</evidence>
<keyword evidence="1" id="KW-0732">Signal</keyword>
<dbReference type="SUPFAM" id="SSF49401">
    <property type="entry name" value="Bacterial adhesins"/>
    <property type="match status" value="1"/>
</dbReference>
<dbReference type="Proteomes" id="UP000006167">
    <property type="component" value="Plasmid pAA-EA11"/>
</dbReference>
<dbReference type="InterPro" id="IPR037028">
    <property type="entry name" value="Dr_adhesin_sf"/>
</dbReference>
<dbReference type="Pfam" id="PF05775">
    <property type="entry name" value="AfaD"/>
    <property type="match status" value="1"/>
</dbReference>
<dbReference type="Gene3D" id="2.60.40.1570">
    <property type="entry name" value="Dr adhesin"/>
    <property type="match status" value="1"/>
</dbReference>
<keyword evidence="2" id="KW-0614">Plasmid</keyword>
<accession>A0A0E0Y8K0</accession>
<dbReference type="AlphaFoldDB" id="A0A0E0Y8K0"/>
<proteinExistence type="predicted"/>
<sequence>MLKKSILPMSCGVLVMVMSGLLDAAEITLISHKTLESQLRDGMKLATGRIACREPHNGFYIWINASQNGKVGHYIVQNNRETKHELKVKIGGGGWSSSLREGQRGVYRQGEEKQAIFDIMSDGNQYSAPGEYIFSVSGECITSRG</sequence>
<reference evidence="2 3" key="1">
    <citation type="journal article" date="2012" name="PLoS ONE">
        <title>Genomic comparison of Escherichia coli O104:H4 isolates from 2009 and 2011 reveals plasmid, and prophage heterogeneity, including Shiga toxin encoding phage stx2.</title>
        <authorList>
            <consortium name="Threat Characterization Consortium"/>
            <person name="Ahmed S.A."/>
            <person name="Awosika J."/>
            <person name="Baldwin C."/>
            <person name="Bishop-Lilly K.A."/>
            <person name="Biswas B."/>
            <person name="Broomall S."/>
            <person name="Chain P.S."/>
            <person name="Chertkov O."/>
            <person name="Chokoshvili O."/>
            <person name="Coyne S."/>
            <person name="Davenport K."/>
            <person name="Detter J.C."/>
            <person name="Dorman W."/>
            <person name="Erkkila T.H."/>
            <person name="Folster J.P."/>
            <person name="Frey K.G."/>
            <person name="George M."/>
            <person name="Gleasner C."/>
            <person name="Henry M."/>
            <person name="Hill K.K."/>
            <person name="Hubbard K."/>
            <person name="Insalaco J."/>
            <person name="Johnson S."/>
            <person name="Kitzmiller A."/>
            <person name="Krepps M."/>
            <person name="Lo C.C."/>
            <person name="Luu T."/>
            <person name="McNew L.A."/>
            <person name="Minogue T."/>
            <person name="Munk C.A."/>
            <person name="Osborne B."/>
            <person name="Patel M."/>
            <person name="Reitenga K.G."/>
            <person name="Rosenzweig C.N."/>
            <person name="Shea A."/>
            <person name="Shen X."/>
            <person name="Strockbine N."/>
            <person name="Tarr C."/>
            <person name="Teshima H."/>
            <person name="van Gieson E."/>
            <person name="Verratti K."/>
            <person name="Wolcott M."/>
            <person name="Xie G."/>
            <person name="Sozhamannan S."/>
            <person name="Gibbons H.S."/>
        </authorList>
    </citation>
    <scope>NUCLEOTIDE SEQUENCE [LARGE SCALE GENOMIC DNA]</scope>
    <source>
        <strain evidence="2 3">2011C-3493</strain>
        <plasmid evidence="3">Plasmid pAA-EA11</plasmid>
    </source>
</reference>
<dbReference type="CDD" id="cd18776">
    <property type="entry name" value="AfaD-like"/>
    <property type="match status" value="1"/>
</dbReference>
<dbReference type="RefSeq" id="WP_000914801.1">
    <property type="nucleotide sequence ID" value="NC_018666.1"/>
</dbReference>
<organism evidence="2 3">
    <name type="scientific">Escherichia coli O104:H4 (strain 2011C-3493)</name>
    <dbReference type="NCBI Taxonomy" id="1133852"/>
    <lineage>
        <taxon>Bacteria</taxon>
        <taxon>Pseudomonadati</taxon>
        <taxon>Pseudomonadota</taxon>
        <taxon>Gammaproteobacteria</taxon>
        <taxon>Enterobacterales</taxon>
        <taxon>Enterobacteriaceae</taxon>
        <taxon>Escherichia</taxon>
    </lineage>
</organism>
<name>A0A0E0Y8K0_ECO1C</name>
<evidence type="ECO:0000313" key="2">
    <source>
        <dbReference type="EMBL" id="AFS77027.1"/>
    </source>
</evidence>